<feature type="compositionally biased region" description="Low complexity" evidence="2">
    <location>
        <begin position="346"/>
        <end position="358"/>
    </location>
</feature>
<dbReference type="InterPro" id="IPR035979">
    <property type="entry name" value="RBD_domain_sf"/>
</dbReference>
<dbReference type="STRING" id="745531.A0A0C3S3H9"/>
<feature type="compositionally biased region" description="Polar residues" evidence="2">
    <location>
        <begin position="487"/>
        <end position="514"/>
    </location>
</feature>
<dbReference type="Pfam" id="PF00076">
    <property type="entry name" value="RRM_1"/>
    <property type="match status" value="1"/>
</dbReference>
<feature type="compositionally biased region" description="Pro residues" evidence="2">
    <location>
        <begin position="929"/>
        <end position="940"/>
    </location>
</feature>
<evidence type="ECO:0000313" key="5">
    <source>
        <dbReference type="Proteomes" id="UP000053257"/>
    </source>
</evidence>
<gene>
    <name evidence="4" type="ORF">PHLGIDRAFT_115741</name>
</gene>
<sequence length="1043" mass="113737">MPPKYVARDRAWGTRYDSLKPSSPPSSPPTQRLAPSTASSIPYSPSSPHGQDAPDAIMSTPTKSDKTSHDNSIFIGSLPSNMDHHELTRQLTDHLSDYPEIKSVKVVRDTKGGVCAFAQCESAPSAGRLLEILQTSLQRPFLGRYLRFELARAFRTLLVSYRTPPISAYPNSGLESIDVDSFHPGTAHRLPTAMRLYKPRNSKYCMAIYDSEACEFEAKHAGQTFDEVVEPNDPLSGAGLLISPLKFDAETLREIATAFGAVEHFGPFVPNAEGAKDAPNMHPHMCTRTAEMDPNTWEIKWEQREGCMNAAMTLRNVPHLTITWAHRAYPDTGSGWESRFGSPTVASSPRLASALRSRTQSRTHFPEFQRPGPPSVTSSMAGLRITSSSMTYLDHSPTSPQAKSLPYDSSTLRTPLSPLSRRVTMDPEASEATLVPDISDSEFPALHGRQDSQRLRKGALPALPRAYEETAGAGDDVFGPDPAMRASPTSSLSVQPSTPTPANTLRSPGPNASGSEYGYPGSPDDDDRADTRRTHDLTIPLTPDFTTASNTPLTPKTAFSFPHTPQSARNQAGYEHPGVEFGMFPRKDRRFVEREDGGEKEVDPLWVFAGSLDTAGPDPWHEERVRDVFGKHGEIEEVQFIQPMSASAAFAFIKYTNTTDSANAVAAENTRPYDGRSIRVQLRVMKPNRSARFARGKPRGQHDLSGFRGHINSMGLANDRLGGRFHPSNDAYYPVQSGGDPLQISPRAKASDDISQPVFPSIAAPEFKPPAINMVDSTRQTAVDEFSPERPVSSSSGSVSSPPSSSVGPPPMMAAYPMPPPAWSYPQYGYGSPYGYIGYHPTMGYHPGINAPNGDGSVAPHYAWSHQAYPYRIPYISPPASARSSAEQSSSQPPVKPFAFVTDQGTLVPMYPQDALSQYMSTNGTSTQSPPPTGTQTPAPVPPPMPGWAPRWDHLLLISNSPHLANTRGITPMGLQGITLFKRPRLTLPHPPAEALLLPTLPPRVRLRLLSRKGRVPSTLLGPDVIRDLKALDPTDITRKTLP</sequence>
<dbReference type="AlphaFoldDB" id="A0A0C3S3H9"/>
<feature type="region of interest" description="Disordered" evidence="2">
    <location>
        <begin position="560"/>
        <end position="581"/>
    </location>
</feature>
<feature type="compositionally biased region" description="Low complexity" evidence="2">
    <location>
        <begin position="409"/>
        <end position="422"/>
    </location>
</feature>
<feature type="domain" description="RRM" evidence="3">
    <location>
        <begin position="605"/>
        <end position="685"/>
    </location>
</feature>
<dbReference type="Gene3D" id="3.30.70.330">
    <property type="match status" value="2"/>
</dbReference>
<accession>A0A0C3S3H9</accession>
<evidence type="ECO:0000256" key="1">
    <source>
        <dbReference type="PROSITE-ProRule" id="PRU00176"/>
    </source>
</evidence>
<proteinExistence type="predicted"/>
<dbReference type="Proteomes" id="UP000053257">
    <property type="component" value="Unassembled WGS sequence"/>
</dbReference>
<dbReference type="InterPro" id="IPR050907">
    <property type="entry name" value="SRSF"/>
</dbReference>
<dbReference type="HOGENOM" id="CLU_009048_0_0_1"/>
<evidence type="ECO:0000259" key="3">
    <source>
        <dbReference type="PROSITE" id="PS50102"/>
    </source>
</evidence>
<feature type="region of interest" description="Disordered" evidence="2">
    <location>
        <begin position="471"/>
        <end position="531"/>
    </location>
</feature>
<dbReference type="GO" id="GO:0003723">
    <property type="term" value="F:RNA binding"/>
    <property type="evidence" value="ECO:0007669"/>
    <property type="project" value="UniProtKB-UniRule"/>
</dbReference>
<dbReference type="SMART" id="SM00360">
    <property type="entry name" value="RRM"/>
    <property type="match status" value="2"/>
</dbReference>
<protein>
    <recommendedName>
        <fullName evidence="3">RRM domain-containing protein</fullName>
    </recommendedName>
</protein>
<dbReference type="InterPro" id="IPR000504">
    <property type="entry name" value="RRM_dom"/>
</dbReference>
<dbReference type="EMBL" id="KN840458">
    <property type="protein sequence ID" value="KIP10106.1"/>
    <property type="molecule type" value="Genomic_DNA"/>
</dbReference>
<dbReference type="InterPro" id="IPR012677">
    <property type="entry name" value="Nucleotide-bd_a/b_plait_sf"/>
</dbReference>
<feature type="region of interest" description="Disordered" evidence="2">
    <location>
        <begin position="1"/>
        <end position="70"/>
    </location>
</feature>
<dbReference type="OrthoDB" id="410044at2759"/>
<dbReference type="SUPFAM" id="SSF54928">
    <property type="entry name" value="RNA-binding domain, RBD"/>
    <property type="match status" value="2"/>
</dbReference>
<keyword evidence="1" id="KW-0694">RNA-binding</keyword>
<feature type="region of interest" description="Disordered" evidence="2">
    <location>
        <begin position="781"/>
        <end position="808"/>
    </location>
</feature>
<keyword evidence="5" id="KW-1185">Reference proteome</keyword>
<organism evidence="4 5">
    <name type="scientific">Phlebiopsis gigantea (strain 11061_1 CR5-6)</name>
    <name type="common">White-rot fungus</name>
    <name type="synonym">Peniophora gigantea</name>
    <dbReference type="NCBI Taxonomy" id="745531"/>
    <lineage>
        <taxon>Eukaryota</taxon>
        <taxon>Fungi</taxon>
        <taxon>Dikarya</taxon>
        <taxon>Basidiomycota</taxon>
        <taxon>Agaricomycotina</taxon>
        <taxon>Agaricomycetes</taxon>
        <taxon>Polyporales</taxon>
        <taxon>Phanerochaetaceae</taxon>
        <taxon>Phlebiopsis</taxon>
    </lineage>
</organism>
<feature type="compositionally biased region" description="Low complexity" evidence="2">
    <location>
        <begin position="791"/>
        <end position="807"/>
    </location>
</feature>
<dbReference type="PROSITE" id="PS50102">
    <property type="entry name" value="RRM"/>
    <property type="match status" value="2"/>
</dbReference>
<evidence type="ECO:0000256" key="2">
    <source>
        <dbReference type="SAM" id="MobiDB-lite"/>
    </source>
</evidence>
<evidence type="ECO:0000313" key="4">
    <source>
        <dbReference type="EMBL" id="KIP10106.1"/>
    </source>
</evidence>
<name>A0A0C3S3H9_PHLG1</name>
<feature type="compositionally biased region" description="Basic and acidic residues" evidence="2">
    <location>
        <begin position="1"/>
        <end position="12"/>
    </location>
</feature>
<feature type="region of interest" description="Disordered" evidence="2">
    <location>
        <begin position="920"/>
        <end position="940"/>
    </location>
</feature>
<reference evidence="4 5" key="1">
    <citation type="journal article" date="2014" name="PLoS Genet.">
        <title>Analysis of the Phlebiopsis gigantea genome, transcriptome and secretome provides insight into its pioneer colonization strategies of wood.</title>
        <authorList>
            <person name="Hori C."/>
            <person name="Ishida T."/>
            <person name="Igarashi K."/>
            <person name="Samejima M."/>
            <person name="Suzuki H."/>
            <person name="Master E."/>
            <person name="Ferreira P."/>
            <person name="Ruiz-Duenas F.J."/>
            <person name="Held B."/>
            <person name="Canessa P."/>
            <person name="Larrondo L.F."/>
            <person name="Schmoll M."/>
            <person name="Druzhinina I.S."/>
            <person name="Kubicek C.P."/>
            <person name="Gaskell J.A."/>
            <person name="Kersten P."/>
            <person name="St John F."/>
            <person name="Glasner J."/>
            <person name="Sabat G."/>
            <person name="Splinter BonDurant S."/>
            <person name="Syed K."/>
            <person name="Yadav J."/>
            <person name="Mgbeahuruike A.C."/>
            <person name="Kovalchuk A."/>
            <person name="Asiegbu F.O."/>
            <person name="Lackner G."/>
            <person name="Hoffmeister D."/>
            <person name="Rencoret J."/>
            <person name="Gutierrez A."/>
            <person name="Sun H."/>
            <person name="Lindquist E."/>
            <person name="Barry K."/>
            <person name="Riley R."/>
            <person name="Grigoriev I.V."/>
            <person name="Henrissat B."/>
            <person name="Kues U."/>
            <person name="Berka R.M."/>
            <person name="Martinez A.T."/>
            <person name="Covert S.F."/>
            <person name="Blanchette R.A."/>
            <person name="Cullen D."/>
        </authorList>
    </citation>
    <scope>NUCLEOTIDE SEQUENCE [LARGE SCALE GENOMIC DNA]</scope>
    <source>
        <strain evidence="4 5">11061_1 CR5-6</strain>
    </source>
</reference>
<feature type="compositionally biased region" description="Polar residues" evidence="2">
    <location>
        <begin position="375"/>
        <end position="402"/>
    </location>
</feature>
<feature type="domain" description="RRM" evidence="3">
    <location>
        <begin position="71"/>
        <end position="153"/>
    </location>
</feature>
<feature type="region of interest" description="Disordered" evidence="2">
    <location>
        <begin position="340"/>
        <end position="455"/>
    </location>
</feature>
<feature type="compositionally biased region" description="Low complexity" evidence="2">
    <location>
        <begin position="35"/>
        <end position="48"/>
    </location>
</feature>
<dbReference type="PANTHER" id="PTHR23147">
    <property type="entry name" value="SERINE/ARGININE RICH SPLICING FACTOR"/>
    <property type="match status" value="1"/>
</dbReference>